<sequence>MTPSNLPLIGAFGALALLTGVAAVAAPGPEAAEAPAARLPVQRSALVCPAPTASDLAETQYTAFTPGGGKAKPGGGGASAGLLPATTATGLGGRKDGKAGADGRAGRGKDDKPVVPLESPGSPVVATTSDSSAPALTGTADGALAPGWTVQQTSVVAAGRGRGVLGTACTAPDTDFWFPSASTAKERQDFVHLTNPDPTAAVVDLELYGRGGKLKTTVSDGITVPPRSTVKVLLSTLTQKPTTNVALHAVARAGRVGAAVEALDDRIGGDWLSPAADPSGSVVLPGIPKDATSVRLVALATGEDDADLKVRLAGPSGRLTPAGHETLHVKSGMTSAIDLGDLTKGEPGSLVLTPADGGSGAPVVAALRVTRGKGSDQETAFVPAVEPLRDRGTVADNRAKRSTLALVAPGRTAKVKVTVSAGSEGGSPVSRTYTVKGGTTKAVEPPFPSSGKGSYALTVEPVSGGPVHASRMLAIPQGGIPMFTVQTIPDDRGTVNVPHAEQDLSLLND</sequence>
<accession>A0ABT0XBB2</accession>
<feature type="compositionally biased region" description="Gly residues" evidence="1">
    <location>
        <begin position="67"/>
        <end position="79"/>
    </location>
</feature>
<dbReference type="Proteomes" id="UP001167160">
    <property type="component" value="Unassembled WGS sequence"/>
</dbReference>
<feature type="compositionally biased region" description="Polar residues" evidence="1">
    <location>
        <begin position="125"/>
        <end position="134"/>
    </location>
</feature>
<gene>
    <name evidence="3" type="ORF">M1E25_18040</name>
</gene>
<evidence type="ECO:0000256" key="2">
    <source>
        <dbReference type="SAM" id="SignalP"/>
    </source>
</evidence>
<reference evidence="3" key="1">
    <citation type="journal article" date="2023" name="Int. J. Syst. Evol. Microbiol.">
        <title>Streptomyces meridianus sp. nov. isolated from brackish water of the Tagus estuary in Alcochete, Portugal.</title>
        <authorList>
            <person name="Santos J.D.N."/>
            <person name="Klimek D."/>
            <person name="Calusinska M."/>
            <person name="Lobo Da Cunha A."/>
            <person name="Catita J."/>
            <person name="Goncalves H."/>
            <person name="Gonzalez I."/>
            <person name="Reyes F."/>
            <person name="Lage O.M."/>
        </authorList>
    </citation>
    <scope>NUCLEOTIDE SEQUENCE</scope>
    <source>
        <strain evidence="3">MTZ3.1</strain>
    </source>
</reference>
<protein>
    <submittedName>
        <fullName evidence="3">DUF5719 family protein</fullName>
    </submittedName>
</protein>
<feature type="signal peptide" evidence="2">
    <location>
        <begin position="1"/>
        <end position="25"/>
    </location>
</feature>
<dbReference type="InterPro" id="IPR043777">
    <property type="entry name" value="DUF5719"/>
</dbReference>
<name>A0ABT0XBB2_9ACTN</name>
<feature type="compositionally biased region" description="Low complexity" evidence="1">
    <location>
        <begin position="80"/>
        <end position="89"/>
    </location>
</feature>
<evidence type="ECO:0000313" key="3">
    <source>
        <dbReference type="EMBL" id="MCM2579228.1"/>
    </source>
</evidence>
<proteinExistence type="predicted"/>
<comment type="caution">
    <text evidence="3">The sequence shown here is derived from an EMBL/GenBank/DDBJ whole genome shotgun (WGS) entry which is preliminary data.</text>
</comment>
<evidence type="ECO:0000256" key="1">
    <source>
        <dbReference type="SAM" id="MobiDB-lite"/>
    </source>
</evidence>
<keyword evidence="4" id="KW-1185">Reference proteome</keyword>
<feature type="chain" id="PRO_5047450410" evidence="2">
    <location>
        <begin position="26"/>
        <end position="509"/>
    </location>
</feature>
<dbReference type="Pfam" id="PF18986">
    <property type="entry name" value="DUF5719"/>
    <property type="match status" value="1"/>
</dbReference>
<evidence type="ECO:0000313" key="4">
    <source>
        <dbReference type="Proteomes" id="UP001167160"/>
    </source>
</evidence>
<organism evidence="3 4">
    <name type="scientific">Streptomyces meridianus</name>
    <dbReference type="NCBI Taxonomy" id="2938945"/>
    <lineage>
        <taxon>Bacteria</taxon>
        <taxon>Bacillati</taxon>
        <taxon>Actinomycetota</taxon>
        <taxon>Actinomycetes</taxon>
        <taxon>Kitasatosporales</taxon>
        <taxon>Streptomycetaceae</taxon>
        <taxon>Streptomyces</taxon>
    </lineage>
</organism>
<feature type="compositionally biased region" description="Basic and acidic residues" evidence="1">
    <location>
        <begin position="93"/>
        <end position="113"/>
    </location>
</feature>
<dbReference type="RefSeq" id="WP_251416756.1">
    <property type="nucleotide sequence ID" value="NZ_JAMQGM010000037.1"/>
</dbReference>
<keyword evidence="2" id="KW-0732">Signal</keyword>
<dbReference type="EMBL" id="JAMQGM010000037">
    <property type="protein sequence ID" value="MCM2579228.1"/>
    <property type="molecule type" value="Genomic_DNA"/>
</dbReference>
<feature type="region of interest" description="Disordered" evidence="1">
    <location>
        <begin position="67"/>
        <end position="134"/>
    </location>
</feature>